<dbReference type="Proteomes" id="UP001455088">
    <property type="component" value="Unassembled WGS sequence"/>
</dbReference>
<dbReference type="EMBL" id="JBBYHY010000011">
    <property type="protein sequence ID" value="MEL3955403.1"/>
    <property type="molecule type" value="Genomic_DNA"/>
</dbReference>
<evidence type="ECO:0000313" key="1">
    <source>
        <dbReference type="EMBL" id="MEL3955403.1"/>
    </source>
</evidence>
<keyword evidence="2" id="KW-1185">Reference proteome</keyword>
<name>A0ABU9JRD5_9GAMM</name>
<comment type="caution">
    <text evidence="1">The sequence shown here is derived from an EMBL/GenBank/DDBJ whole genome shotgun (WGS) entry which is preliminary data.</text>
</comment>
<evidence type="ECO:0000313" key="2">
    <source>
        <dbReference type="Proteomes" id="UP001455088"/>
    </source>
</evidence>
<dbReference type="RefSeq" id="WP_341987650.1">
    <property type="nucleotide sequence ID" value="NZ_JBBYHY010000011.1"/>
</dbReference>
<protein>
    <submittedName>
        <fullName evidence="1">AlpA family phage regulatory protein</fullName>
    </submittedName>
</protein>
<dbReference type="Gene3D" id="1.10.238.160">
    <property type="match status" value="1"/>
</dbReference>
<accession>A0ABU9JRD5</accession>
<gene>
    <name evidence="1" type="ORF">AAE039_17740</name>
</gene>
<reference evidence="1 2" key="1">
    <citation type="submission" date="2024-04" db="EMBL/GenBank/DDBJ databases">
        <title>Bacterial endophytes with biocontrol capabilities against important plant pathogens.</title>
        <authorList>
            <person name="Alayande K.A."/>
        </authorList>
    </citation>
    <scope>NUCLEOTIDE SEQUENCE [LARGE SCALE GENOMIC DNA]</scope>
    <source>
        <strain evidence="1 2">KV22</strain>
    </source>
</reference>
<sequence length="73" mass="8397">MGAAETIPEVLLKLEQVEAQTGMKKSYIYREMAKGSFPKSHKVGGSTRWFFSDVRRWIESRRVSPPWEPKIVG</sequence>
<dbReference type="InterPro" id="IPR010260">
    <property type="entry name" value="AlpA"/>
</dbReference>
<dbReference type="Pfam" id="PF05930">
    <property type="entry name" value="Phage_AlpA"/>
    <property type="match status" value="1"/>
</dbReference>
<proteinExistence type="predicted"/>
<organism evidence="1 2">
    <name type="scientific">Stenotrophomonas bentonitica</name>
    <dbReference type="NCBI Taxonomy" id="1450134"/>
    <lineage>
        <taxon>Bacteria</taxon>
        <taxon>Pseudomonadati</taxon>
        <taxon>Pseudomonadota</taxon>
        <taxon>Gammaproteobacteria</taxon>
        <taxon>Lysobacterales</taxon>
        <taxon>Lysobacteraceae</taxon>
        <taxon>Stenotrophomonas</taxon>
    </lineage>
</organism>